<accession>A0ACC2VRK3</accession>
<evidence type="ECO:0000313" key="2">
    <source>
        <dbReference type="Proteomes" id="UP001230649"/>
    </source>
</evidence>
<keyword evidence="2" id="KW-1185">Reference proteome</keyword>
<proteinExistence type="predicted"/>
<organism evidence="1 2">
    <name type="scientific">Naganishia adeliensis</name>
    <dbReference type="NCBI Taxonomy" id="92952"/>
    <lineage>
        <taxon>Eukaryota</taxon>
        <taxon>Fungi</taxon>
        <taxon>Dikarya</taxon>
        <taxon>Basidiomycota</taxon>
        <taxon>Agaricomycotina</taxon>
        <taxon>Tremellomycetes</taxon>
        <taxon>Filobasidiales</taxon>
        <taxon>Filobasidiaceae</taxon>
        <taxon>Naganishia</taxon>
    </lineage>
</organism>
<comment type="caution">
    <text evidence="1">The sequence shown here is derived from an EMBL/GenBank/DDBJ whole genome shotgun (WGS) entry which is preliminary data.</text>
</comment>
<dbReference type="EMBL" id="JASBWS010000066">
    <property type="protein sequence ID" value="KAJ9102070.1"/>
    <property type="molecule type" value="Genomic_DNA"/>
</dbReference>
<protein>
    <submittedName>
        <fullName evidence="1">Uncharacterized protein</fullName>
    </submittedName>
</protein>
<reference evidence="1" key="1">
    <citation type="submission" date="2023-04" db="EMBL/GenBank/DDBJ databases">
        <title>Draft Genome sequencing of Naganishia species isolated from polar environments using Oxford Nanopore Technology.</title>
        <authorList>
            <person name="Leo P."/>
            <person name="Venkateswaran K."/>
        </authorList>
    </citation>
    <scope>NUCLEOTIDE SEQUENCE</scope>
    <source>
        <strain evidence="1">MNA-CCFEE 5262</strain>
    </source>
</reference>
<name>A0ACC2VRK3_9TREE</name>
<dbReference type="Proteomes" id="UP001230649">
    <property type="component" value="Unassembled WGS sequence"/>
</dbReference>
<evidence type="ECO:0000313" key="1">
    <source>
        <dbReference type="EMBL" id="KAJ9102070.1"/>
    </source>
</evidence>
<sequence length="212" mass="23552">MSPANPPTIIRNAKDDEYGSLGRFHASVFASDPMIQLLSSKVDPEEKVQRIWIRGAKTAVAKGHDTMLVTERTDSAETIGLAWYTKVNQDNPPTYQKTFAKGLNVVEYEKKEKRVYEWKQGLLSKYGEYLSLHELVVAPSYQSQGVGKTMLLKLIAYAKEQGLNVVVTATSGSIGFYEKFGFKEVVPSISLAGGIRNTNMMLLELFKPAPEA</sequence>
<gene>
    <name evidence="1" type="ORF">QFC20_005079</name>
</gene>